<feature type="compositionally biased region" description="Acidic residues" evidence="5">
    <location>
        <begin position="232"/>
        <end position="249"/>
    </location>
</feature>
<evidence type="ECO:0000256" key="4">
    <source>
        <dbReference type="ARBA" id="ARBA00023306"/>
    </source>
</evidence>
<dbReference type="SUPFAM" id="SSF46785">
    <property type="entry name" value="Winged helix' DNA-binding domain"/>
    <property type="match status" value="2"/>
</dbReference>
<evidence type="ECO:0000256" key="5">
    <source>
        <dbReference type="SAM" id="MobiDB-lite"/>
    </source>
</evidence>
<dbReference type="InterPro" id="IPR005234">
    <property type="entry name" value="ScpB_csome_segregation"/>
</dbReference>
<evidence type="ECO:0000256" key="1">
    <source>
        <dbReference type="ARBA" id="ARBA00022490"/>
    </source>
</evidence>
<proteinExistence type="predicted"/>
<dbReference type="PANTHER" id="PTHR34298">
    <property type="entry name" value="SEGREGATION AND CONDENSATION PROTEIN B"/>
    <property type="match status" value="1"/>
</dbReference>
<dbReference type="RefSeq" id="WP_281931713.1">
    <property type="nucleotide sequence ID" value="NZ_AP027142.1"/>
</dbReference>
<keyword evidence="7" id="KW-1185">Reference proteome</keyword>
<dbReference type="NCBIfam" id="TIGR00281">
    <property type="entry name" value="SMC-Scp complex subunit ScpB"/>
    <property type="match status" value="1"/>
</dbReference>
<name>A0ABN6VGN2_9HYPH</name>
<feature type="compositionally biased region" description="Acidic residues" evidence="5">
    <location>
        <begin position="216"/>
        <end position="225"/>
    </location>
</feature>
<dbReference type="Proteomes" id="UP001317629">
    <property type="component" value="Chromosome"/>
</dbReference>
<dbReference type="Gene3D" id="1.10.10.10">
    <property type="entry name" value="Winged helix-like DNA-binding domain superfamily/Winged helix DNA-binding domain"/>
    <property type="match status" value="2"/>
</dbReference>
<evidence type="ECO:0000313" key="7">
    <source>
        <dbReference type="Proteomes" id="UP001317629"/>
    </source>
</evidence>
<reference evidence="6 7" key="1">
    <citation type="journal article" date="2023" name="Int. J. Syst. Evol. Microbiol.">
        <title>Methylocystis iwaonis sp. nov., a type II methane-oxidizing bacterium from surface soil of a rice paddy field in Japan, and emended description of the genus Methylocystis (ex Whittenbury et al. 1970) Bowman et al. 1993.</title>
        <authorList>
            <person name="Kaise H."/>
            <person name="Sawadogo J.B."/>
            <person name="Alam M.S."/>
            <person name="Ueno C."/>
            <person name="Dianou D."/>
            <person name="Shinjo R."/>
            <person name="Asakawa S."/>
        </authorList>
    </citation>
    <scope>NUCLEOTIDE SEQUENCE [LARGE SCALE GENOMIC DNA]</scope>
    <source>
        <strain evidence="6 7">SS37A-Re</strain>
    </source>
</reference>
<keyword evidence="4" id="KW-0131">Cell cycle</keyword>
<dbReference type="Pfam" id="PF04079">
    <property type="entry name" value="SMC_ScpB"/>
    <property type="match status" value="1"/>
</dbReference>
<gene>
    <name evidence="6" type="ORF">SS37A_16160</name>
</gene>
<evidence type="ECO:0000313" key="6">
    <source>
        <dbReference type="EMBL" id="BDV34087.1"/>
    </source>
</evidence>
<dbReference type="InterPro" id="IPR036390">
    <property type="entry name" value="WH_DNA-bd_sf"/>
</dbReference>
<evidence type="ECO:0000256" key="2">
    <source>
        <dbReference type="ARBA" id="ARBA00022618"/>
    </source>
</evidence>
<organism evidence="6 7">
    <name type="scientific">Methylocystis iwaonis</name>
    <dbReference type="NCBI Taxonomy" id="2885079"/>
    <lineage>
        <taxon>Bacteria</taxon>
        <taxon>Pseudomonadati</taxon>
        <taxon>Pseudomonadota</taxon>
        <taxon>Alphaproteobacteria</taxon>
        <taxon>Hyphomicrobiales</taxon>
        <taxon>Methylocystaceae</taxon>
        <taxon>Methylocystis</taxon>
    </lineage>
</organism>
<sequence>MAQPAEKIELFDVNSDEALARHEVALREAERIVEAMLFASAEPLDEAEMARRVDDKVELAQVLERLRNHYANRGVNLTRVGKRWFFRTAGDLNWILAREQVEEKKLSRAALETLAIIAYHQPATRAEIEEIRGVAISKGTLDTLMETGWVRLRGRRKAPGRPITYGTTDAFLMHFGLEQISDLPGLDELKAAGLFDGRLPKGFGVPQPTDDSALRDDEEPLEDDAPQALEMDFPEEPEPIDAPDALNDD</sequence>
<keyword evidence="2" id="KW-0132">Cell division</keyword>
<dbReference type="PANTHER" id="PTHR34298:SF2">
    <property type="entry name" value="SEGREGATION AND CONDENSATION PROTEIN B"/>
    <property type="match status" value="1"/>
</dbReference>
<feature type="region of interest" description="Disordered" evidence="5">
    <location>
        <begin position="200"/>
        <end position="249"/>
    </location>
</feature>
<protein>
    <submittedName>
        <fullName evidence="6">Segregation and condensation protein B</fullName>
    </submittedName>
</protein>
<evidence type="ECO:0000256" key="3">
    <source>
        <dbReference type="ARBA" id="ARBA00022829"/>
    </source>
</evidence>
<keyword evidence="3" id="KW-0159">Chromosome partition</keyword>
<accession>A0ABN6VGN2</accession>
<dbReference type="EMBL" id="AP027142">
    <property type="protein sequence ID" value="BDV34087.1"/>
    <property type="molecule type" value="Genomic_DNA"/>
</dbReference>
<dbReference type="InterPro" id="IPR036388">
    <property type="entry name" value="WH-like_DNA-bd_sf"/>
</dbReference>
<keyword evidence="1" id="KW-0963">Cytoplasm</keyword>